<feature type="domain" description="Glycosyltransferase 2-like" evidence="3">
    <location>
        <begin position="5"/>
        <end position="131"/>
    </location>
</feature>
<gene>
    <name evidence="4" type="ordered locus">Ethha_1543</name>
</gene>
<dbReference type="CDD" id="cd00761">
    <property type="entry name" value="Glyco_tranf_GTA_type"/>
    <property type="match status" value="1"/>
</dbReference>
<dbReference type="Pfam" id="PF00535">
    <property type="entry name" value="Glycos_transf_2"/>
    <property type="match status" value="1"/>
</dbReference>
<evidence type="ECO:0000256" key="2">
    <source>
        <dbReference type="ARBA" id="ARBA00022679"/>
    </source>
</evidence>
<protein>
    <submittedName>
        <fullName evidence="4">Glycosyl transferase family 2</fullName>
    </submittedName>
</protein>
<keyword evidence="5" id="KW-1185">Reference proteome</keyword>
<dbReference type="InterPro" id="IPR001173">
    <property type="entry name" value="Glyco_trans_2-like"/>
</dbReference>
<keyword evidence="2 4" id="KW-0808">Transferase</keyword>
<evidence type="ECO:0000259" key="3">
    <source>
        <dbReference type="Pfam" id="PF00535"/>
    </source>
</evidence>
<reference evidence="4 5" key="1">
    <citation type="submission" date="2010-12" db="EMBL/GenBank/DDBJ databases">
        <title>Complete sequence of Ethanoligenens harbinense YUAN-3.</title>
        <authorList>
            <person name="Lucas S."/>
            <person name="Copeland A."/>
            <person name="Lapidus A."/>
            <person name="Cheng J.-F."/>
            <person name="Bruce D."/>
            <person name="Goodwin L."/>
            <person name="Pitluck S."/>
            <person name="Chertkov O."/>
            <person name="Misra M."/>
            <person name="Detter J.C."/>
            <person name="Han C."/>
            <person name="Tapia R."/>
            <person name="Land M."/>
            <person name="Hauser L."/>
            <person name="Jeffries C."/>
            <person name="Kyrpides N."/>
            <person name="Ivanova N."/>
            <person name="Mikhailova N."/>
            <person name="Wang A."/>
            <person name="Mouttaki H."/>
            <person name="He Z."/>
            <person name="Zhou J."/>
            <person name="Hemme C.L."/>
            <person name="Woyke T."/>
        </authorList>
    </citation>
    <scope>NUCLEOTIDE SEQUENCE [LARGE SCALE GENOMIC DNA]</scope>
    <source>
        <strain evidence="5">DSM 18485 / JCM 12961 / CGMCC 1.5033 / YUAN-3</strain>
    </source>
</reference>
<dbReference type="KEGG" id="eha:Ethha_1543"/>
<accession>E6U860</accession>
<dbReference type="Gene3D" id="3.90.550.10">
    <property type="entry name" value="Spore Coat Polysaccharide Biosynthesis Protein SpsA, Chain A"/>
    <property type="match status" value="1"/>
</dbReference>
<dbReference type="GO" id="GO:0016757">
    <property type="term" value="F:glycosyltransferase activity"/>
    <property type="evidence" value="ECO:0007669"/>
    <property type="project" value="UniProtKB-KW"/>
</dbReference>
<dbReference type="eggNOG" id="COG1216">
    <property type="taxonomic scope" value="Bacteria"/>
</dbReference>
<evidence type="ECO:0000313" key="5">
    <source>
        <dbReference type="Proteomes" id="UP000001551"/>
    </source>
</evidence>
<dbReference type="PANTHER" id="PTHR22916:SF51">
    <property type="entry name" value="GLYCOSYLTRANSFERASE EPSH-RELATED"/>
    <property type="match status" value="1"/>
</dbReference>
<sequence>MPAVSIIVPVYNAEKTLPRCVDSLLNQSLRDLELILVDDGSTDTSLSLCDTFAAKDPRVRVLHTANAGPAAARNAGLGAATGKFIGFADADDRAEPGMFTELHGCALETEADLVVCDYFADRPGRAEIRKPFAGGSRVFEEVDIRARILPYFFGYAPGELAAFADCCPFADARSYVWCCLYRAALLKTNGIRFPNEKLYYTEDNLFNLLVTARAARITYLARPLYHYVEQAETFTGRFQPAYFDCRLRKYAFLSTLASQERLDVQAPTRLPRKICAETPTLLNYYAANAPSFSKKYQFVSIILHHPVIAQALEAVPSSEWPAGRLGATLTFAKRKQALPVVLACLGQKALRALKT</sequence>
<dbReference type="PANTHER" id="PTHR22916">
    <property type="entry name" value="GLYCOSYLTRANSFERASE"/>
    <property type="match status" value="1"/>
</dbReference>
<dbReference type="RefSeq" id="WP_013485434.1">
    <property type="nucleotide sequence ID" value="NC_014828.1"/>
</dbReference>
<proteinExistence type="predicted"/>
<dbReference type="SUPFAM" id="SSF53448">
    <property type="entry name" value="Nucleotide-diphospho-sugar transferases"/>
    <property type="match status" value="1"/>
</dbReference>
<dbReference type="HOGENOM" id="CLU_025996_25_1_9"/>
<dbReference type="InterPro" id="IPR029044">
    <property type="entry name" value="Nucleotide-diphossugar_trans"/>
</dbReference>
<organism evidence="4 5">
    <name type="scientific">Ethanoligenens harbinense (strain DSM 18485 / JCM 12961 / CGMCC 1.5033 / YUAN-3)</name>
    <dbReference type="NCBI Taxonomy" id="663278"/>
    <lineage>
        <taxon>Bacteria</taxon>
        <taxon>Bacillati</taxon>
        <taxon>Bacillota</taxon>
        <taxon>Clostridia</taxon>
        <taxon>Eubacteriales</taxon>
        <taxon>Oscillospiraceae</taxon>
        <taxon>Ethanoligenens</taxon>
    </lineage>
</organism>
<evidence type="ECO:0000256" key="1">
    <source>
        <dbReference type="ARBA" id="ARBA00022676"/>
    </source>
</evidence>
<evidence type="ECO:0000313" key="4">
    <source>
        <dbReference type="EMBL" id="ADU27079.1"/>
    </source>
</evidence>
<dbReference type="Proteomes" id="UP000001551">
    <property type="component" value="Chromosome"/>
</dbReference>
<dbReference type="EMBL" id="CP002400">
    <property type="protein sequence ID" value="ADU27079.1"/>
    <property type="molecule type" value="Genomic_DNA"/>
</dbReference>
<dbReference type="STRING" id="663278.Ethha_1543"/>
<name>E6U860_ETHHY</name>
<keyword evidence="1" id="KW-0328">Glycosyltransferase</keyword>
<dbReference type="AlphaFoldDB" id="E6U860"/>